<evidence type="ECO:0000313" key="3">
    <source>
        <dbReference type="Proteomes" id="UP000612808"/>
    </source>
</evidence>
<evidence type="ECO:0000313" key="2">
    <source>
        <dbReference type="EMBL" id="GID15507.1"/>
    </source>
</evidence>
<accession>A0A8J3JFJ1</accession>
<reference evidence="2" key="1">
    <citation type="submission" date="2021-01" db="EMBL/GenBank/DDBJ databases">
        <title>Whole genome shotgun sequence of Actinocatenispora rupis NBRC 107355.</title>
        <authorList>
            <person name="Komaki H."/>
            <person name="Tamura T."/>
        </authorList>
    </citation>
    <scope>NUCLEOTIDE SEQUENCE</scope>
    <source>
        <strain evidence="2">NBRC 107355</strain>
    </source>
</reference>
<feature type="region of interest" description="Disordered" evidence="1">
    <location>
        <begin position="1"/>
        <end position="53"/>
    </location>
</feature>
<comment type="caution">
    <text evidence="2">The sequence shown here is derived from an EMBL/GenBank/DDBJ whole genome shotgun (WGS) entry which is preliminary data.</text>
</comment>
<dbReference type="RefSeq" id="WP_203663851.1">
    <property type="nucleotide sequence ID" value="NZ_BAAAZM010000022.1"/>
</dbReference>
<protein>
    <submittedName>
        <fullName evidence="2">Uncharacterized protein</fullName>
    </submittedName>
</protein>
<name>A0A8J3JFJ1_9ACTN</name>
<proteinExistence type="predicted"/>
<dbReference type="Proteomes" id="UP000612808">
    <property type="component" value="Unassembled WGS sequence"/>
</dbReference>
<organism evidence="2 3">
    <name type="scientific">Actinocatenispora rupis</name>
    <dbReference type="NCBI Taxonomy" id="519421"/>
    <lineage>
        <taxon>Bacteria</taxon>
        <taxon>Bacillati</taxon>
        <taxon>Actinomycetota</taxon>
        <taxon>Actinomycetes</taxon>
        <taxon>Micromonosporales</taxon>
        <taxon>Micromonosporaceae</taxon>
        <taxon>Actinocatenispora</taxon>
    </lineage>
</organism>
<dbReference type="EMBL" id="BOMB01000043">
    <property type="protein sequence ID" value="GID15507.1"/>
    <property type="molecule type" value="Genomic_DNA"/>
</dbReference>
<evidence type="ECO:0000256" key="1">
    <source>
        <dbReference type="SAM" id="MobiDB-lite"/>
    </source>
</evidence>
<sequence length="53" mass="5828">MAEPYEPRTGAEQPWDPEDLAVARGEDPTPENVARARRDLAEEGPAAIERTVP</sequence>
<keyword evidence="3" id="KW-1185">Reference proteome</keyword>
<gene>
    <name evidence="2" type="ORF">Aru02nite_63960</name>
</gene>
<dbReference type="AlphaFoldDB" id="A0A8J3JFJ1"/>